<reference evidence="2" key="1">
    <citation type="submission" date="2022-03" db="EMBL/GenBank/DDBJ databases">
        <title>Genomic analyses of argali, domestic sheep and their hybrids provide insights into chromosomal evolution, heterosis and genetic basis of agronomic traits.</title>
        <authorList>
            <person name="Li M."/>
        </authorList>
    </citation>
    <scope>NUCLEOTIDE SEQUENCE</scope>
    <source>
        <strain evidence="2">CAU-MHL-2022a</strain>
        <tissue evidence="2">Skin</tissue>
    </source>
</reference>
<evidence type="ECO:0000313" key="2">
    <source>
        <dbReference type="EMBL" id="KAI4548441.1"/>
    </source>
</evidence>
<proteinExistence type="predicted"/>
<organism evidence="2 3">
    <name type="scientific">Ovis ammon polii</name>
    <dbReference type="NCBI Taxonomy" id="230172"/>
    <lineage>
        <taxon>Eukaryota</taxon>
        <taxon>Metazoa</taxon>
        <taxon>Chordata</taxon>
        <taxon>Craniata</taxon>
        <taxon>Vertebrata</taxon>
        <taxon>Euteleostomi</taxon>
        <taxon>Mammalia</taxon>
        <taxon>Eutheria</taxon>
        <taxon>Laurasiatheria</taxon>
        <taxon>Artiodactyla</taxon>
        <taxon>Ruminantia</taxon>
        <taxon>Pecora</taxon>
        <taxon>Bovidae</taxon>
        <taxon>Caprinae</taxon>
        <taxon>Ovis</taxon>
    </lineage>
</organism>
<dbReference type="AlphaFoldDB" id="A0AAD4YIR5"/>
<protein>
    <submittedName>
        <fullName evidence="2">Uncharacterized protein</fullName>
    </submittedName>
</protein>
<feature type="region of interest" description="Disordered" evidence="1">
    <location>
        <begin position="146"/>
        <end position="196"/>
    </location>
</feature>
<comment type="caution">
    <text evidence="2">The sequence shown here is derived from an EMBL/GenBank/DDBJ whole genome shotgun (WGS) entry which is preliminary data.</text>
</comment>
<evidence type="ECO:0000313" key="3">
    <source>
        <dbReference type="Proteomes" id="UP001214576"/>
    </source>
</evidence>
<dbReference type="Proteomes" id="UP001214576">
    <property type="component" value="Unassembled WGS sequence"/>
</dbReference>
<name>A0AAD4YIR5_OVIAM</name>
<keyword evidence="3" id="KW-1185">Reference proteome</keyword>
<accession>A0AAD4YIR5</accession>
<sequence length="196" mass="21010">MALAALKCQGSICALYGTRLNGRRTARFQTLQRIAERTQRSITAAAGERMLQGDDARHGTTSLAGPGFIRSQMRVGWAVGGYTPAVMKLYPVIVLGDLINGEIKMINKSKDERTEKKGIMSDQEIVINTPMPSLSSKVQVQAVANRDPTQGAVPSPDLFLGNQASGVSNKGDGCGQRSRFRPGARDVSGQAAKSEF</sequence>
<evidence type="ECO:0000256" key="1">
    <source>
        <dbReference type="SAM" id="MobiDB-lite"/>
    </source>
</evidence>
<gene>
    <name evidence="2" type="ORF">MG293_000771</name>
</gene>
<dbReference type="EMBL" id="JAKZEL010000001">
    <property type="protein sequence ID" value="KAI4548441.1"/>
    <property type="molecule type" value="Genomic_DNA"/>
</dbReference>